<feature type="compositionally biased region" description="Low complexity" evidence="1">
    <location>
        <begin position="77"/>
        <end position="90"/>
    </location>
</feature>
<dbReference type="InterPro" id="IPR027417">
    <property type="entry name" value="P-loop_NTPase"/>
</dbReference>
<organism evidence="2 3">
    <name type="scientific">Mycobacterium tuberculosis</name>
    <dbReference type="NCBI Taxonomy" id="1773"/>
    <lineage>
        <taxon>Bacteria</taxon>
        <taxon>Bacillati</taxon>
        <taxon>Actinomycetota</taxon>
        <taxon>Actinomycetes</taxon>
        <taxon>Mycobacteriales</taxon>
        <taxon>Mycobacteriaceae</taxon>
        <taxon>Mycobacterium</taxon>
        <taxon>Mycobacterium tuberculosis complex</taxon>
    </lineage>
</organism>
<reference evidence="2 3" key="1">
    <citation type="submission" date="2015-03" db="EMBL/GenBank/DDBJ databases">
        <authorList>
            <consortium name="Pathogen Informatics"/>
        </authorList>
    </citation>
    <scope>NUCLEOTIDE SEQUENCE [LARGE SCALE GENOMIC DNA]</scope>
    <source>
        <strain evidence="2 3">H09601792</strain>
    </source>
</reference>
<keyword evidence="2" id="KW-0547">Nucleotide-binding</keyword>
<accession>A0A654TRA4</accession>
<dbReference type="Gene3D" id="3.40.50.300">
    <property type="entry name" value="P-loop containing nucleotide triphosphate hydrolases"/>
    <property type="match status" value="1"/>
</dbReference>
<evidence type="ECO:0000256" key="1">
    <source>
        <dbReference type="SAM" id="MobiDB-lite"/>
    </source>
</evidence>
<name>A0A654TRA4_MYCTX</name>
<feature type="region of interest" description="Disordered" evidence="1">
    <location>
        <begin position="71"/>
        <end position="90"/>
    </location>
</feature>
<evidence type="ECO:0000313" key="3">
    <source>
        <dbReference type="Proteomes" id="UP000046947"/>
    </source>
</evidence>
<dbReference type="SUPFAM" id="SSF52540">
    <property type="entry name" value="P-loop containing nucleoside triphosphate hydrolases"/>
    <property type="match status" value="1"/>
</dbReference>
<gene>
    <name evidence="2" type="primary">cydC</name>
    <name evidence="2" type="ORF">ERS007688_03327</name>
</gene>
<dbReference type="AlphaFoldDB" id="A0A654TRA4"/>
<dbReference type="EMBL" id="CFOH01000696">
    <property type="protein sequence ID" value="CFE66326.1"/>
    <property type="molecule type" value="Genomic_DNA"/>
</dbReference>
<proteinExistence type="predicted"/>
<keyword evidence="2" id="KW-0067">ATP-binding</keyword>
<dbReference type="GO" id="GO:0005524">
    <property type="term" value="F:ATP binding"/>
    <property type="evidence" value="ECO:0007669"/>
    <property type="project" value="UniProtKB-KW"/>
</dbReference>
<protein>
    <submittedName>
        <fullName evidence="2">ABC transporter ATP-binding protein</fullName>
    </submittedName>
</protein>
<dbReference type="Proteomes" id="UP000046947">
    <property type="component" value="Unassembled WGS sequence"/>
</dbReference>
<sequence length="90" mass="9703">MLLARAVLSPARIVLLDEPVEHLDAANADLLRDLLAPNSGIMSAMRTVVVATHHLPNDIQCAELSIATDQRCRRRGTNSSDNNTNASAKT</sequence>
<evidence type="ECO:0000313" key="2">
    <source>
        <dbReference type="EMBL" id="CFE66326.1"/>
    </source>
</evidence>